<protein>
    <submittedName>
        <fullName evidence="1">Uncharacterized protein</fullName>
    </submittedName>
</protein>
<organism evidence="1 2">
    <name type="scientific">Callorhinchus milii</name>
    <name type="common">Ghost shark</name>
    <dbReference type="NCBI Taxonomy" id="7868"/>
    <lineage>
        <taxon>Eukaryota</taxon>
        <taxon>Metazoa</taxon>
        <taxon>Chordata</taxon>
        <taxon>Craniata</taxon>
        <taxon>Vertebrata</taxon>
        <taxon>Chondrichthyes</taxon>
        <taxon>Holocephali</taxon>
        <taxon>Chimaeriformes</taxon>
        <taxon>Callorhinchidae</taxon>
        <taxon>Callorhinchus</taxon>
    </lineage>
</organism>
<evidence type="ECO:0000313" key="1">
    <source>
        <dbReference type="Ensembl" id="ENSCMIP00000042511.1"/>
    </source>
</evidence>
<reference evidence="1" key="5">
    <citation type="submission" date="2025-09" db="UniProtKB">
        <authorList>
            <consortium name="Ensembl"/>
        </authorList>
    </citation>
    <scope>IDENTIFICATION</scope>
</reference>
<dbReference type="InParanoid" id="A0A4W3JTG5"/>
<reference evidence="2" key="2">
    <citation type="journal article" date="2007" name="PLoS Biol.">
        <title>Survey sequencing and comparative analysis of the elephant shark (Callorhinchus milii) genome.</title>
        <authorList>
            <person name="Venkatesh B."/>
            <person name="Kirkness E.F."/>
            <person name="Loh Y.H."/>
            <person name="Halpern A.L."/>
            <person name="Lee A.P."/>
            <person name="Johnson J."/>
            <person name="Dandona N."/>
            <person name="Viswanathan L.D."/>
            <person name="Tay A."/>
            <person name="Venter J.C."/>
            <person name="Strausberg R.L."/>
            <person name="Brenner S."/>
        </authorList>
    </citation>
    <scope>NUCLEOTIDE SEQUENCE [LARGE SCALE GENOMIC DNA]</scope>
</reference>
<evidence type="ECO:0000313" key="2">
    <source>
        <dbReference type="Proteomes" id="UP000314986"/>
    </source>
</evidence>
<dbReference type="Proteomes" id="UP000314986">
    <property type="component" value="Unassembled WGS sequence"/>
</dbReference>
<reference evidence="1" key="4">
    <citation type="submission" date="2025-08" db="UniProtKB">
        <authorList>
            <consortium name="Ensembl"/>
        </authorList>
    </citation>
    <scope>IDENTIFICATION</scope>
</reference>
<accession>A0A4W3JTG5</accession>
<sequence length="154" mass="17396">MLCRFGFHRCSWERYASALSLGAITPPLIVGKLQVALTTGRKREMATFVNAFIRWAATGTELQSLVVILRQASHLAHNDCHSYVLCVHLHVFAIGFLYDPQTLYPTISYCCTIDEGCRQVICPRLVNLLICAVVIGFEYDGYLKEMKPCTLIFF</sequence>
<proteinExistence type="predicted"/>
<dbReference type="AlphaFoldDB" id="A0A4W3JTG5"/>
<keyword evidence="2" id="KW-1185">Reference proteome</keyword>
<dbReference type="Ensembl" id="ENSCMIT00000043130.1">
    <property type="protein sequence ID" value="ENSCMIP00000042511.1"/>
    <property type="gene ID" value="ENSCMIG00000017677.1"/>
</dbReference>
<name>A0A4W3JTG5_CALMI</name>
<reference evidence="2" key="1">
    <citation type="journal article" date="2006" name="Science">
        <title>Ancient noncoding elements conserved in the human genome.</title>
        <authorList>
            <person name="Venkatesh B."/>
            <person name="Kirkness E.F."/>
            <person name="Loh Y.H."/>
            <person name="Halpern A.L."/>
            <person name="Lee A.P."/>
            <person name="Johnson J."/>
            <person name="Dandona N."/>
            <person name="Viswanathan L.D."/>
            <person name="Tay A."/>
            <person name="Venter J.C."/>
            <person name="Strausberg R.L."/>
            <person name="Brenner S."/>
        </authorList>
    </citation>
    <scope>NUCLEOTIDE SEQUENCE [LARGE SCALE GENOMIC DNA]</scope>
</reference>
<reference evidence="2" key="3">
    <citation type="journal article" date="2014" name="Nature">
        <title>Elephant shark genome provides unique insights into gnathostome evolution.</title>
        <authorList>
            <consortium name="International Elephant Shark Genome Sequencing Consortium"/>
            <person name="Venkatesh B."/>
            <person name="Lee A.P."/>
            <person name="Ravi V."/>
            <person name="Maurya A.K."/>
            <person name="Lian M.M."/>
            <person name="Swann J.B."/>
            <person name="Ohta Y."/>
            <person name="Flajnik M.F."/>
            <person name="Sutoh Y."/>
            <person name="Kasahara M."/>
            <person name="Hoon S."/>
            <person name="Gangu V."/>
            <person name="Roy S.W."/>
            <person name="Irimia M."/>
            <person name="Korzh V."/>
            <person name="Kondrychyn I."/>
            <person name="Lim Z.W."/>
            <person name="Tay B.H."/>
            <person name="Tohari S."/>
            <person name="Kong K.W."/>
            <person name="Ho S."/>
            <person name="Lorente-Galdos B."/>
            <person name="Quilez J."/>
            <person name="Marques-Bonet T."/>
            <person name="Raney B.J."/>
            <person name="Ingham P.W."/>
            <person name="Tay A."/>
            <person name="Hillier L.W."/>
            <person name="Minx P."/>
            <person name="Boehm T."/>
            <person name="Wilson R.K."/>
            <person name="Brenner S."/>
            <person name="Warren W.C."/>
        </authorList>
    </citation>
    <scope>NUCLEOTIDE SEQUENCE [LARGE SCALE GENOMIC DNA]</scope>
</reference>